<evidence type="ECO:0000313" key="3">
    <source>
        <dbReference type="Proteomes" id="UP000800200"/>
    </source>
</evidence>
<keyword evidence="3" id="KW-1185">Reference proteome</keyword>
<feature type="non-terminal residue" evidence="2">
    <location>
        <position position="125"/>
    </location>
</feature>
<dbReference type="EMBL" id="ML994708">
    <property type="protein sequence ID" value="KAF2176485.1"/>
    <property type="molecule type" value="Genomic_DNA"/>
</dbReference>
<evidence type="ECO:0000313" key="2">
    <source>
        <dbReference type="EMBL" id="KAF2182532.1"/>
    </source>
</evidence>
<accession>A0A6A6DVZ4</accession>
<dbReference type="AlphaFoldDB" id="A0A6A6DVZ4"/>
<evidence type="ECO:0008006" key="4">
    <source>
        <dbReference type="Google" id="ProtNLM"/>
    </source>
</evidence>
<dbReference type="EMBL" id="ML994647">
    <property type="protein sequence ID" value="KAF2182532.1"/>
    <property type="molecule type" value="Genomic_DNA"/>
</dbReference>
<dbReference type="Proteomes" id="UP000800200">
    <property type="component" value="Unassembled WGS sequence"/>
</dbReference>
<sequence>VWVDNLFSSERLFTTLRDLGIGAAGTVRTTITAREEKIKKEEAQDAVEDTCKDSKVLQFLWMDSSPVLFMLTIDDASGSTIRLYQRPNNSTARVRALWGDQFTKLLNIPTIIDDYNYSMNGVDRA</sequence>
<gene>
    <name evidence="1" type="ORF">K469DRAFT_534146</name>
    <name evidence="2" type="ORF">K469DRAFT_540770</name>
</gene>
<evidence type="ECO:0000313" key="1">
    <source>
        <dbReference type="EMBL" id="KAF2176485.1"/>
    </source>
</evidence>
<proteinExistence type="predicted"/>
<reference evidence="2" key="1">
    <citation type="journal article" date="2020" name="Stud. Mycol.">
        <title>101 Dothideomycetes genomes: a test case for predicting lifestyles and emergence of pathogens.</title>
        <authorList>
            <person name="Haridas S."/>
            <person name="Albert R."/>
            <person name="Binder M."/>
            <person name="Bloem J."/>
            <person name="Labutti K."/>
            <person name="Salamov A."/>
            <person name="Andreopoulos B."/>
            <person name="Baker S."/>
            <person name="Barry K."/>
            <person name="Bills G."/>
            <person name="Bluhm B."/>
            <person name="Cannon C."/>
            <person name="Castanera R."/>
            <person name="Culley D."/>
            <person name="Daum C."/>
            <person name="Ezra D."/>
            <person name="Gonzalez J."/>
            <person name="Henrissat B."/>
            <person name="Kuo A."/>
            <person name="Liang C."/>
            <person name="Lipzen A."/>
            <person name="Lutzoni F."/>
            <person name="Magnuson J."/>
            <person name="Mondo S."/>
            <person name="Nolan M."/>
            <person name="Ohm R."/>
            <person name="Pangilinan J."/>
            <person name="Park H.-J."/>
            <person name="Ramirez L."/>
            <person name="Alfaro M."/>
            <person name="Sun H."/>
            <person name="Tritt A."/>
            <person name="Yoshinaga Y."/>
            <person name="Zwiers L.-H."/>
            <person name="Turgeon B."/>
            <person name="Goodwin S."/>
            <person name="Spatafora J."/>
            <person name="Crous P."/>
            <person name="Grigoriev I."/>
        </authorList>
    </citation>
    <scope>NUCLEOTIDE SEQUENCE</scope>
    <source>
        <strain evidence="2">CBS 207.26</strain>
    </source>
</reference>
<organism evidence="2 3">
    <name type="scientific">Zopfia rhizophila CBS 207.26</name>
    <dbReference type="NCBI Taxonomy" id="1314779"/>
    <lineage>
        <taxon>Eukaryota</taxon>
        <taxon>Fungi</taxon>
        <taxon>Dikarya</taxon>
        <taxon>Ascomycota</taxon>
        <taxon>Pezizomycotina</taxon>
        <taxon>Dothideomycetes</taxon>
        <taxon>Dothideomycetes incertae sedis</taxon>
        <taxon>Zopfiaceae</taxon>
        <taxon>Zopfia</taxon>
    </lineage>
</organism>
<dbReference type="OrthoDB" id="3555811at2759"/>
<name>A0A6A6DVZ4_9PEZI</name>
<protein>
    <recommendedName>
        <fullName evidence="4">PiggyBac transposable element-derived protein domain-containing protein</fullName>
    </recommendedName>
</protein>
<feature type="non-terminal residue" evidence="2">
    <location>
        <position position="1"/>
    </location>
</feature>